<feature type="domain" description="HMG box" evidence="3">
    <location>
        <begin position="162"/>
        <end position="220"/>
    </location>
</feature>
<feature type="region of interest" description="Disordered" evidence="2">
    <location>
        <begin position="141"/>
        <end position="162"/>
    </location>
</feature>
<dbReference type="PANTHER" id="PTHR17609">
    <property type="entry name" value="HMG DOMAIN-CONTAINING PROTEIN 3"/>
    <property type="match status" value="1"/>
</dbReference>
<feature type="region of interest" description="Disordered" evidence="2">
    <location>
        <begin position="664"/>
        <end position="701"/>
    </location>
</feature>
<feature type="compositionally biased region" description="Polar residues" evidence="2">
    <location>
        <begin position="587"/>
        <end position="597"/>
    </location>
</feature>
<dbReference type="SUPFAM" id="SSF47095">
    <property type="entry name" value="HMG-box"/>
    <property type="match status" value="1"/>
</dbReference>
<keyword evidence="1" id="KW-0539">Nucleus</keyword>
<dbReference type="PANTHER" id="PTHR17609:SF2">
    <property type="entry name" value="HMG DOMAIN-CONTAINING PROTEIN 3"/>
    <property type="match status" value="1"/>
</dbReference>
<feature type="compositionally biased region" description="Acidic residues" evidence="2">
    <location>
        <begin position="1417"/>
        <end position="1433"/>
    </location>
</feature>
<feature type="compositionally biased region" description="Polar residues" evidence="2">
    <location>
        <begin position="502"/>
        <end position="517"/>
    </location>
</feature>
<dbReference type="Proteomes" id="UP000000539">
    <property type="component" value="Chromosome 13"/>
</dbReference>
<dbReference type="Gene3D" id="1.10.30.10">
    <property type="entry name" value="High mobility group box domain"/>
    <property type="match status" value="1"/>
</dbReference>
<dbReference type="OrthoDB" id="8948380at2759"/>
<sequence>MPALGAPAPFLPQCHHYPSQQTPPQEEPIENPLRAPSIDPRGSAPPRPGSSSCEHFRRRRAAAEPRVRSRAAAPAAGTACAACPLRPHPGPQLRRFPPRAAAPRLGCDRGCVPVLPAMEAPYDGTEVTVVMEEIEDTYTYTSPVPSKKKKKYKSPGDHGEKAKKPRSAYLLYYYDIYLKVQQELPHLPQSEINKKISESWRLLSVAEKSYYLEKAKLEKEGLDPNSKVSSRTTVVPDIPGFRKILPRSDYIIIPKTTLQEDRSRQSLELHVTQGQAAPEGTASTNITNISRDAVQNVLSVDSSHVGISEQCIAIERLSEESASFGQSEAVEEVVASEVLSHCTGPVTDKVAGDVLLDEASLEIEGQPYQTTQVVIEETLVSGSADISSGSIAVARPQVSDGVSVVTVVTGRDTEESSSSTPATQFIMLPLPPHSVVENPTSIKLTTTYTRRGHGNCTNPRCSFTYVTRHKPPKCPKCGNFLGGKWIPKEKQPKSKSEPNSSTSLKTPATKRGQQSMFSDPAAVGESTSKSALESSEAVSQLLNAVPDGGQMEETEWEEVIISDAHILANNVLAEDGGSAAGVALGQESQLRGDSSAEQAEKDSIGLGMPPSSEVLSPNASAKKPVVIDAPTAAHKGQEVKSKPRPKPSLLAAARPMRAILPAPASVGREASTEQASKRQAFANTDKHPPVRTSGLKPSTLKQLGQSVLQPSAEERKLHSALTNRASQVKVVEVKPDVFPSYKYSCTVTLDLGLATSRGRGKCKNPSCSYVYTNRHKPRICPKCGYNLAKDRAEKTGKSLEVGPGQPDVLNTSEPLTPSQKEIQRQSTLQLLRKVMQIPENESELAEVFTLIHELNSSRLILSNVSEETVTIEQTSWSNYYESPSAQCLLCNSPLFKGGQNSLAGPQECWLLTANRLQVVTAQVKVCLNLQCLALHSFTDIYTGLFNVGNKLLVSLDLLFAIRNHIKLGEDPRVAVGNILNSVQEQTEKSLSPDEQLQLQELLCNGYWAFECLTVRDYNDMICGICGITPKVEIAQRNVENVLALKNIEFTWPEFLSSSEVNVEDFWSTMETEVIEQVAFPSSIPITKFDASIVAPFFPPLMRGAVVINTEKDKNLDAQPVPGNGSALVRLLQEETFRLELISSYSVEELRSFLTQCSIPWELSDTKDQLCYSLLALYDFVQNGTSIRQTSAHHTGGKIYKVCPHQVVCGSKYIVRGENARDHVDLLVSSRHWPPVYVVDTASSVALCADIYCPDLTAQLWGKNQGCFSDPMDPPAYVSCPELLDQHYSVDVTVAEHSVQHPITKSTARRIVHAGSEHNSHHDPTARHHCISLCRELEPYSTIIAAISDSKTSNIRQRPITFENATHYYLYNRLMDFLTSREIVNRQIQEIVQSCQPGEVVIRDALYRLGVAQIKTETEEDEEEKQEDDKDIAE</sequence>
<reference evidence="4" key="2">
    <citation type="submission" date="2025-08" db="UniProtKB">
        <authorList>
            <consortium name="Ensembl"/>
        </authorList>
    </citation>
    <scope>IDENTIFICATION</scope>
    <source>
        <strain evidence="4">broiler</strain>
    </source>
</reference>
<dbReference type="GO" id="GO:0003677">
    <property type="term" value="F:DNA binding"/>
    <property type="evidence" value="ECO:0007669"/>
    <property type="project" value="UniProtKB-UniRule"/>
</dbReference>
<feature type="region of interest" description="Disordered" evidence="2">
    <location>
        <begin position="1414"/>
        <end position="1433"/>
    </location>
</feature>
<gene>
    <name evidence="4" type="primary">HMGXB3</name>
</gene>
<keyword evidence="5" id="KW-1185">Reference proteome</keyword>
<dbReference type="Pfam" id="PF18717">
    <property type="entry name" value="CxC4"/>
    <property type="match status" value="1"/>
</dbReference>
<dbReference type="Ensembl" id="ENSGALT00010040575.1">
    <property type="protein sequence ID" value="ENSGALP00010023558.1"/>
    <property type="gene ID" value="ENSGALG00010016814.1"/>
</dbReference>
<organism evidence="4 5">
    <name type="scientific">Gallus gallus</name>
    <name type="common">Chicken</name>
    <dbReference type="NCBI Taxonomy" id="9031"/>
    <lineage>
        <taxon>Eukaryota</taxon>
        <taxon>Metazoa</taxon>
        <taxon>Chordata</taxon>
        <taxon>Craniata</taxon>
        <taxon>Vertebrata</taxon>
        <taxon>Euteleostomi</taxon>
        <taxon>Archelosauria</taxon>
        <taxon>Archosauria</taxon>
        <taxon>Dinosauria</taxon>
        <taxon>Saurischia</taxon>
        <taxon>Theropoda</taxon>
        <taxon>Coelurosauria</taxon>
        <taxon>Aves</taxon>
        <taxon>Neognathae</taxon>
        <taxon>Galloanserae</taxon>
        <taxon>Galliformes</taxon>
        <taxon>Phasianidae</taxon>
        <taxon>Phasianinae</taxon>
        <taxon>Gallus</taxon>
    </lineage>
</organism>
<feature type="region of interest" description="Disordered" evidence="2">
    <location>
        <begin position="488"/>
        <end position="534"/>
    </location>
</feature>
<keyword evidence="1" id="KW-0238">DNA-binding</keyword>
<reference evidence="4" key="3">
    <citation type="submission" date="2025-09" db="UniProtKB">
        <authorList>
            <consortium name="Ensembl"/>
        </authorList>
    </citation>
    <scope>IDENTIFICATION</scope>
    <source>
        <strain evidence="4">broiler</strain>
    </source>
</reference>
<reference evidence="4" key="1">
    <citation type="submission" date="2020-11" db="EMBL/GenBank/DDBJ databases">
        <title>Gallus gallus (Chicken) genome, bGalGal1, GRCg7b, maternal haplotype autosomes + Z &amp; W.</title>
        <authorList>
            <person name="Warren W."/>
            <person name="Formenti G."/>
            <person name="Fedrigo O."/>
            <person name="Haase B."/>
            <person name="Mountcastle J."/>
            <person name="Balacco J."/>
            <person name="Tracey A."/>
            <person name="Schneider V."/>
            <person name="Okimoto R."/>
            <person name="Cheng H."/>
            <person name="Hawken R."/>
            <person name="Howe K."/>
            <person name="Jarvis E.D."/>
        </authorList>
    </citation>
    <scope>NUCLEOTIDE SEQUENCE [LARGE SCALE GENOMIC DNA]</scope>
    <source>
        <strain evidence="4">Broiler</strain>
    </source>
</reference>
<feature type="region of interest" description="Disordered" evidence="2">
    <location>
        <begin position="1"/>
        <end position="73"/>
    </location>
</feature>
<dbReference type="SMART" id="SM00398">
    <property type="entry name" value="HMG"/>
    <property type="match status" value="1"/>
</dbReference>
<evidence type="ECO:0000256" key="1">
    <source>
        <dbReference type="PROSITE-ProRule" id="PRU00267"/>
    </source>
</evidence>
<evidence type="ECO:0000313" key="4">
    <source>
        <dbReference type="Ensembl" id="ENSGALP00010023558.1"/>
    </source>
</evidence>
<accession>A0A8V0YY36</accession>
<dbReference type="FunCoup" id="A0A8V0YY36">
    <property type="interactions" value="2180"/>
</dbReference>
<feature type="compositionally biased region" description="Polar residues" evidence="2">
    <location>
        <begin position="808"/>
        <end position="821"/>
    </location>
</feature>
<dbReference type="InterPro" id="IPR040648">
    <property type="entry name" value="HMGXB3_CxC4"/>
</dbReference>
<evidence type="ECO:0000259" key="3">
    <source>
        <dbReference type="PROSITE" id="PS50118"/>
    </source>
</evidence>
<feature type="compositionally biased region" description="Polar residues" evidence="2">
    <location>
        <begin position="525"/>
        <end position="534"/>
    </location>
</feature>
<dbReference type="GlyGen" id="A0A8V0YY36">
    <property type="glycosylation" value="1 site"/>
</dbReference>
<evidence type="ECO:0000313" key="5">
    <source>
        <dbReference type="Proteomes" id="UP000000539"/>
    </source>
</evidence>
<protein>
    <submittedName>
        <fullName evidence="4">HMG-box containing 3</fullName>
    </submittedName>
</protein>
<dbReference type="GeneTree" id="ENSGT00390000006983"/>
<dbReference type="GO" id="GO:0005634">
    <property type="term" value="C:nucleus"/>
    <property type="evidence" value="ECO:0007669"/>
    <property type="project" value="UniProtKB-UniRule"/>
</dbReference>
<proteinExistence type="predicted"/>
<feature type="region of interest" description="Disordered" evidence="2">
    <location>
        <begin position="796"/>
        <end position="821"/>
    </location>
</feature>
<dbReference type="InterPro" id="IPR036910">
    <property type="entry name" value="HMG_box_dom_sf"/>
</dbReference>
<evidence type="ECO:0000256" key="2">
    <source>
        <dbReference type="SAM" id="MobiDB-lite"/>
    </source>
</evidence>
<dbReference type="InterPro" id="IPR009071">
    <property type="entry name" value="HMG_box_dom"/>
</dbReference>
<dbReference type="CDD" id="cd21981">
    <property type="entry name" value="HMG-box_HMGXB3"/>
    <property type="match status" value="1"/>
</dbReference>
<dbReference type="InterPro" id="IPR039598">
    <property type="entry name" value="HMGXB3"/>
</dbReference>
<name>A0A8V0YY36_CHICK</name>
<feature type="region of interest" description="Disordered" evidence="2">
    <location>
        <begin position="587"/>
        <end position="620"/>
    </location>
</feature>
<dbReference type="PROSITE" id="PS50118">
    <property type="entry name" value="HMG_BOX_2"/>
    <property type="match status" value="1"/>
</dbReference>
<dbReference type="Pfam" id="PF09011">
    <property type="entry name" value="HMG_box_2"/>
    <property type="match status" value="1"/>
</dbReference>
<feature type="DNA-binding region" description="HMG box" evidence="1">
    <location>
        <begin position="162"/>
        <end position="220"/>
    </location>
</feature>